<sequence length="48" mass="5210">MITFLVGVLAGAAGFALILKNNPKLQAYFNSAADELERKIEEKTGKDI</sequence>
<reference evidence="1 2" key="1">
    <citation type="submission" date="2020-07" db="EMBL/GenBank/DDBJ databases">
        <title>Highly diverse flavobacterial phages as mortality factor during North Sea spring blooms.</title>
        <authorList>
            <person name="Bartlau N."/>
            <person name="Wichels A."/>
            <person name="Krohne G."/>
            <person name="Adriaenssens E.M."/>
            <person name="Heins A."/>
            <person name="Fuchs B.M."/>
            <person name="Amann R."/>
            <person name="Moraru C."/>
        </authorList>
    </citation>
    <scope>NUCLEOTIDE SEQUENCE [LARGE SCALE GENOMIC DNA]</scope>
</reference>
<dbReference type="Proteomes" id="UP000693797">
    <property type="component" value="Segment"/>
</dbReference>
<evidence type="ECO:0000313" key="1">
    <source>
        <dbReference type="EMBL" id="QQV89699.1"/>
    </source>
</evidence>
<accession>A0A8E4ZEC7</accession>
<name>A0A8E4ZEC7_9CAUD</name>
<gene>
    <name evidence="1" type="ORF">Calle1_31</name>
</gene>
<evidence type="ECO:0008006" key="3">
    <source>
        <dbReference type="Google" id="ProtNLM"/>
    </source>
</evidence>
<organism evidence="1 2">
    <name type="scientific">Cellulophaga phage Calle_1</name>
    <dbReference type="NCBI Taxonomy" id="2745643"/>
    <lineage>
        <taxon>Viruses</taxon>
        <taxon>Duplodnaviria</taxon>
        <taxon>Heunggongvirae</taxon>
        <taxon>Uroviricota</taxon>
        <taxon>Caudoviricetes</taxon>
        <taxon>Pervagoviridae</taxon>
        <taxon>Callevirus</taxon>
        <taxon>Callevirus Calle</taxon>
    </lineage>
</organism>
<protein>
    <recommendedName>
        <fullName evidence="3">YtxH domain-containing protein</fullName>
    </recommendedName>
</protein>
<dbReference type="EMBL" id="MT732432">
    <property type="protein sequence ID" value="QQV89699.1"/>
    <property type="molecule type" value="Genomic_DNA"/>
</dbReference>
<evidence type="ECO:0000313" key="2">
    <source>
        <dbReference type="Proteomes" id="UP000693797"/>
    </source>
</evidence>
<keyword evidence="2" id="KW-1185">Reference proteome</keyword>
<proteinExistence type="predicted"/>